<dbReference type="InterPro" id="IPR036365">
    <property type="entry name" value="PGBD-like_sf"/>
</dbReference>
<feature type="signal peptide" evidence="9">
    <location>
        <begin position="1"/>
        <end position="32"/>
    </location>
</feature>
<keyword evidence="4 7" id="KW-0133">Cell shape</keyword>
<name>A0ABY0EDX0_9BRAD</name>
<feature type="compositionally biased region" description="Low complexity" evidence="8">
    <location>
        <begin position="144"/>
        <end position="166"/>
    </location>
</feature>
<keyword evidence="3" id="KW-0808">Transferase</keyword>
<evidence type="ECO:0000256" key="2">
    <source>
        <dbReference type="ARBA" id="ARBA00005992"/>
    </source>
</evidence>
<feature type="compositionally biased region" description="Basic and acidic residues" evidence="8">
    <location>
        <begin position="76"/>
        <end position="86"/>
    </location>
</feature>
<sequence length="757" mass="81173">MRDCLNHRAGFDRVLAAVAATCLTVSAGSALAQDQARSSAAELAIEAAIPRPEPANVPPPTASDIKLDTTATVQDAPKDASKEPVKAEAAPAAEKVETKPADVAVTPAADTPKSETAATEPAKTVPATTDPAKTDPAKTEPSKADTATATPTTPAAPAAAAATSAEPPKDAAKEPAAEPVKAASNVPAADQPVADKIKDILGSKTSRHFDRKNERAAAEKFYGARDFAPVWTQAGSLTAAAKGVIARLKDAASDGLNPADYPVPDFAAATTPDALADAELKLTASMFDYARQAQSGRMHWSQVSADILYPEHPVDPNEVLTKVTTAADASAALDSYNPPQKLYKELKAQLAKLRGQGDGPVIEITDGPALKYTPAKGKKQAEIVVQDPRVPQLRAKLGITENASDDHYDATVAAAVRKFQDGVEMKATGVLDAPTVKALNSPKRDKQIDTVLVNMERWRWLPRDLGAPSLGDAYVILNIPDYTLKVMQHGQQVWTTRVVTGKPGQHATPLLTETMKYITVNPTWNVPPSIVYGEYLPALQQDPTVLQRMGLKLEQNRDGSVHISQPPGEANALGRIRFNFPNKFLVYQHDTPDKYLFAKDERAFSHGCMRVQYPDQYASVLLNIAVPNEHYTPERVRSMYGSGEVDLKFPTPIPVNITYQTAFVDDGGKLQFRKDVYGRDATMINILKNSRGKDLETVVAHAQPSYSRPATTLPSGVAFANNGASSGLNFFERLFGGGAPTPPPAPVGRRPQRVFTR</sequence>
<dbReference type="PROSITE" id="PS52029">
    <property type="entry name" value="LD_TPASE"/>
    <property type="match status" value="1"/>
</dbReference>
<dbReference type="InterPro" id="IPR005490">
    <property type="entry name" value="LD_TPept_cat_dom"/>
</dbReference>
<dbReference type="CDD" id="cd16913">
    <property type="entry name" value="YkuD_like"/>
    <property type="match status" value="1"/>
</dbReference>
<dbReference type="EMBL" id="RDQZ01000003">
    <property type="protein sequence ID" value="RXH16401.1"/>
    <property type="molecule type" value="Genomic_DNA"/>
</dbReference>
<feature type="domain" description="L,D-TPase catalytic" evidence="10">
    <location>
        <begin position="473"/>
        <end position="639"/>
    </location>
</feature>
<evidence type="ECO:0000256" key="4">
    <source>
        <dbReference type="ARBA" id="ARBA00022960"/>
    </source>
</evidence>
<feature type="active site" description="Nucleophile" evidence="7">
    <location>
        <position position="608"/>
    </location>
</feature>
<protein>
    <submittedName>
        <fullName evidence="11">Murein L,D-transpeptidase</fullName>
    </submittedName>
</protein>
<dbReference type="Proteomes" id="UP000290401">
    <property type="component" value="Unassembled WGS sequence"/>
</dbReference>
<dbReference type="RefSeq" id="WP_128957942.1">
    <property type="nucleotide sequence ID" value="NZ_RDQZ01000003.1"/>
</dbReference>
<feature type="compositionally biased region" description="Pro residues" evidence="8">
    <location>
        <begin position="51"/>
        <end position="61"/>
    </location>
</feature>
<evidence type="ECO:0000313" key="12">
    <source>
        <dbReference type="Proteomes" id="UP000290401"/>
    </source>
</evidence>
<keyword evidence="5 7" id="KW-0573">Peptidoglycan synthesis</keyword>
<evidence type="ECO:0000256" key="6">
    <source>
        <dbReference type="ARBA" id="ARBA00023316"/>
    </source>
</evidence>
<feature type="compositionally biased region" description="Basic and acidic residues" evidence="8">
    <location>
        <begin position="132"/>
        <end position="143"/>
    </location>
</feature>
<evidence type="ECO:0000313" key="11">
    <source>
        <dbReference type="EMBL" id="RXH16401.1"/>
    </source>
</evidence>
<dbReference type="Gene3D" id="2.40.440.10">
    <property type="entry name" value="L,D-transpeptidase catalytic domain-like"/>
    <property type="match status" value="1"/>
</dbReference>
<dbReference type="InterPro" id="IPR038063">
    <property type="entry name" value="Transpep_catalytic_dom"/>
</dbReference>
<evidence type="ECO:0000256" key="8">
    <source>
        <dbReference type="SAM" id="MobiDB-lite"/>
    </source>
</evidence>
<dbReference type="Pfam" id="PF01471">
    <property type="entry name" value="PG_binding_1"/>
    <property type="match status" value="1"/>
</dbReference>
<dbReference type="PANTHER" id="PTHR41533:SF2">
    <property type="entry name" value="BLR7131 PROTEIN"/>
    <property type="match status" value="1"/>
</dbReference>
<comment type="caution">
    <text evidence="11">The sequence shown here is derived from an EMBL/GenBank/DDBJ whole genome shotgun (WGS) entry which is preliminary data.</text>
</comment>
<evidence type="ECO:0000256" key="3">
    <source>
        <dbReference type="ARBA" id="ARBA00022679"/>
    </source>
</evidence>
<dbReference type="PANTHER" id="PTHR41533">
    <property type="entry name" value="L,D-TRANSPEPTIDASE HI_1667-RELATED"/>
    <property type="match status" value="1"/>
</dbReference>
<feature type="compositionally biased region" description="Basic and acidic residues" evidence="8">
    <location>
        <begin position="167"/>
        <end position="176"/>
    </location>
</feature>
<keyword evidence="12" id="KW-1185">Reference proteome</keyword>
<proteinExistence type="inferred from homology"/>
<feature type="chain" id="PRO_5045384690" evidence="9">
    <location>
        <begin position="33"/>
        <end position="757"/>
    </location>
</feature>
<dbReference type="Pfam" id="PF20142">
    <property type="entry name" value="Scaffold"/>
    <property type="match status" value="1"/>
</dbReference>
<dbReference type="SUPFAM" id="SSF47090">
    <property type="entry name" value="PGBD-like"/>
    <property type="match status" value="1"/>
</dbReference>
<evidence type="ECO:0000256" key="7">
    <source>
        <dbReference type="PROSITE-ProRule" id="PRU01373"/>
    </source>
</evidence>
<evidence type="ECO:0000256" key="1">
    <source>
        <dbReference type="ARBA" id="ARBA00004752"/>
    </source>
</evidence>
<evidence type="ECO:0000256" key="9">
    <source>
        <dbReference type="SAM" id="SignalP"/>
    </source>
</evidence>
<comment type="pathway">
    <text evidence="1 7">Cell wall biogenesis; peptidoglycan biosynthesis.</text>
</comment>
<dbReference type="InterPro" id="IPR052905">
    <property type="entry name" value="LD-transpeptidase_YkuD-like"/>
</dbReference>
<reference evidence="11 12" key="1">
    <citation type="submission" date="2018-10" db="EMBL/GenBank/DDBJ databases">
        <title>Bradyrhizobium sp. nov., effective nodules isolated from peanut in China.</title>
        <authorList>
            <person name="Li Y."/>
        </authorList>
    </citation>
    <scope>NUCLEOTIDE SEQUENCE [LARGE SCALE GENOMIC DNA]</scope>
    <source>
        <strain evidence="11 12">CCBAU 53426</strain>
    </source>
</reference>
<dbReference type="InterPro" id="IPR045380">
    <property type="entry name" value="LD_TPept_scaffold_dom"/>
</dbReference>
<evidence type="ECO:0000256" key="5">
    <source>
        <dbReference type="ARBA" id="ARBA00022984"/>
    </source>
</evidence>
<evidence type="ECO:0000259" key="10">
    <source>
        <dbReference type="PROSITE" id="PS52029"/>
    </source>
</evidence>
<dbReference type="SUPFAM" id="SSF141523">
    <property type="entry name" value="L,D-transpeptidase catalytic domain-like"/>
    <property type="match status" value="1"/>
</dbReference>
<keyword evidence="6 7" id="KW-0961">Cell wall biogenesis/degradation</keyword>
<gene>
    <name evidence="11" type="ORF">EAS56_05195</name>
</gene>
<dbReference type="Gene3D" id="1.10.101.10">
    <property type="entry name" value="PGBD-like superfamily/PGBD"/>
    <property type="match status" value="1"/>
</dbReference>
<organism evidence="11 12">
    <name type="scientific">Bradyrhizobium guangzhouense</name>
    <dbReference type="NCBI Taxonomy" id="1325095"/>
    <lineage>
        <taxon>Bacteria</taxon>
        <taxon>Pseudomonadati</taxon>
        <taxon>Pseudomonadota</taxon>
        <taxon>Alphaproteobacteria</taxon>
        <taxon>Hyphomicrobiales</taxon>
        <taxon>Nitrobacteraceae</taxon>
        <taxon>Bradyrhizobium</taxon>
    </lineage>
</organism>
<dbReference type="Pfam" id="PF03734">
    <property type="entry name" value="YkuD"/>
    <property type="match status" value="1"/>
</dbReference>
<feature type="region of interest" description="Disordered" evidence="8">
    <location>
        <begin position="49"/>
        <end position="191"/>
    </location>
</feature>
<keyword evidence="9" id="KW-0732">Signal</keyword>
<dbReference type="InterPro" id="IPR002477">
    <property type="entry name" value="Peptidoglycan-bd-like"/>
</dbReference>
<accession>A0ABY0EDX0</accession>
<dbReference type="InterPro" id="IPR036366">
    <property type="entry name" value="PGBDSf"/>
</dbReference>
<comment type="similarity">
    <text evidence="2">Belongs to the YkuD family.</text>
</comment>
<feature type="active site" description="Proton donor/acceptor" evidence="7">
    <location>
        <position position="589"/>
    </location>
</feature>